<organism evidence="11 12">
    <name type="scientific">Blomia tropicalis</name>
    <name type="common">Mite</name>
    <dbReference type="NCBI Taxonomy" id="40697"/>
    <lineage>
        <taxon>Eukaryota</taxon>
        <taxon>Metazoa</taxon>
        <taxon>Ecdysozoa</taxon>
        <taxon>Arthropoda</taxon>
        <taxon>Chelicerata</taxon>
        <taxon>Arachnida</taxon>
        <taxon>Acari</taxon>
        <taxon>Acariformes</taxon>
        <taxon>Sarcoptiformes</taxon>
        <taxon>Astigmata</taxon>
        <taxon>Glycyphagoidea</taxon>
        <taxon>Echimyopodidae</taxon>
        <taxon>Blomia</taxon>
    </lineage>
</organism>
<dbReference type="InterPro" id="IPR017871">
    <property type="entry name" value="ABC_transporter-like_CS"/>
</dbReference>
<evidence type="ECO:0000256" key="1">
    <source>
        <dbReference type="ARBA" id="ARBA00004141"/>
    </source>
</evidence>
<dbReference type="InterPro" id="IPR000412">
    <property type="entry name" value="ABC_2_transport"/>
</dbReference>
<dbReference type="GO" id="GO:0043190">
    <property type="term" value="C:ATP-binding cassette (ABC) transporter complex"/>
    <property type="evidence" value="ECO:0007669"/>
    <property type="project" value="InterPro"/>
</dbReference>
<dbReference type="PRINTS" id="PR00164">
    <property type="entry name" value="ABC2TRNSPORT"/>
</dbReference>
<comment type="subcellular location">
    <subcellularLocation>
        <location evidence="1">Membrane</location>
        <topology evidence="1">Multi-pass membrane protein</topology>
    </subcellularLocation>
</comment>
<sequence>MDSKSVPIIRSHELSLNRLVNGIDCASSDSVVYCDPLLPNPNVDPLSMEPMSPHVEVMNHVSHYRSSTIIKKKSANAIPQYACTVTNVKFSYGRGKRTTNALNNITIKVPVGSIYGILGPSGCGKSTLVHCLVGSLKPRRGIVKVFGEVPGSHRALVPGPGVGYMPQEIGLFNEFTIQETLFFFGRLYRLPSDTINGRIAFLISFLELPDKSAMVGRLSGGQARRVSLAAALVHKPPLLVLDEPTVGIDPVLRQSIWSHLRSLTDDHGITVIITTHYIEEARLANLVAFMRHGTLMEEGNPESLIRRFHLNNLEEVFLALCNNKQDENMTTLNKLDTLKDHKELNKPLLLQVGSSNKSASSETAMVAGDDEDELLSVSIQRSQHSTEDDLASNRPSKQSEATAISMSSLATTTNAVSDQNIAAEQEANGTFKTLESSSPSKPSVMFADSSIIRDHHVNSREISQSSPTSPIFSNTLQHRKIQDAQQLANRLMMKRNKILDHFARSSALLTKNFIRMWRNLPVMLFTAFIPGLQCCLFFLCLGRNPYDIPVSVYNAEVPPQFSNVFIQSIDNRTIDIQMVNTYKEGYDSVLLGNSKALISIPANFSKAMMEKSVDAIATDDEVIRMSTIDLYLDMSSQFHANSIRAKIYDAYLNMARQLLSENGYNQKLADPPIHIAEPILGNRDPTVTEFMAPGFILSLAFFASIATAALTLVLERKDGLLERSLVSGVNPNEYILSHVITQTVVVILQTFSVLFIAFYIFEIPNVGSVFWISVLIVMQGVCGMSYGVLISAIAKEESFTLAACMGSMFPQFLLSGVVWPVDTMPKPLALFANFFSQAKSLEAVRYMLYRGWDPLHHFDVSLGFIITTSWTIVFLFIATILFNVHKS</sequence>
<dbReference type="InterPro" id="IPR003593">
    <property type="entry name" value="AAA+_ATPase"/>
</dbReference>
<dbReference type="PANTHER" id="PTHR43038:SF3">
    <property type="entry name" value="ABC TRANSPORTER G FAMILY MEMBER 20 ISOFORM X1"/>
    <property type="match status" value="1"/>
</dbReference>
<dbReference type="GO" id="GO:0005524">
    <property type="term" value="F:ATP binding"/>
    <property type="evidence" value="ECO:0007669"/>
    <property type="project" value="UniProtKB-KW"/>
</dbReference>
<dbReference type="SUPFAM" id="SSF52540">
    <property type="entry name" value="P-loop containing nucleoside triphosphate hydrolases"/>
    <property type="match status" value="1"/>
</dbReference>
<dbReference type="GO" id="GO:0140359">
    <property type="term" value="F:ABC-type transporter activity"/>
    <property type="evidence" value="ECO:0007669"/>
    <property type="project" value="InterPro"/>
</dbReference>
<comment type="caution">
    <text evidence="11">The sequence shown here is derived from an EMBL/GenBank/DDBJ whole genome shotgun (WGS) entry which is preliminary data.</text>
</comment>
<evidence type="ECO:0000256" key="7">
    <source>
        <dbReference type="SAM" id="MobiDB-lite"/>
    </source>
</evidence>
<keyword evidence="4" id="KW-0067">ATP-binding</keyword>
<dbReference type="Gene3D" id="3.40.1710.10">
    <property type="entry name" value="abc type-2 transporter like domain"/>
    <property type="match status" value="1"/>
</dbReference>
<feature type="transmembrane region" description="Helical" evidence="8">
    <location>
        <begin position="734"/>
        <end position="761"/>
    </location>
</feature>
<keyword evidence="12" id="KW-1185">Reference proteome</keyword>
<feature type="region of interest" description="Disordered" evidence="7">
    <location>
        <begin position="380"/>
        <end position="405"/>
    </location>
</feature>
<dbReference type="AlphaFoldDB" id="A0A9Q0MEJ2"/>
<dbReference type="SMART" id="SM00382">
    <property type="entry name" value="AAA"/>
    <property type="match status" value="1"/>
</dbReference>
<keyword evidence="3" id="KW-0547">Nucleotide-binding</keyword>
<dbReference type="GO" id="GO:0016887">
    <property type="term" value="F:ATP hydrolysis activity"/>
    <property type="evidence" value="ECO:0007669"/>
    <property type="project" value="InterPro"/>
</dbReference>
<evidence type="ECO:0000259" key="10">
    <source>
        <dbReference type="PROSITE" id="PS51012"/>
    </source>
</evidence>
<evidence type="ECO:0000313" key="11">
    <source>
        <dbReference type="EMBL" id="KAJ6224703.1"/>
    </source>
</evidence>
<evidence type="ECO:0000256" key="2">
    <source>
        <dbReference type="ARBA" id="ARBA00022692"/>
    </source>
</evidence>
<dbReference type="PROSITE" id="PS50893">
    <property type="entry name" value="ABC_TRANSPORTER_2"/>
    <property type="match status" value="1"/>
</dbReference>
<evidence type="ECO:0000256" key="4">
    <source>
        <dbReference type="ARBA" id="ARBA00022840"/>
    </source>
</evidence>
<dbReference type="PANTHER" id="PTHR43038">
    <property type="entry name" value="ATP-BINDING CASSETTE, SUB-FAMILY H, MEMBER 1"/>
    <property type="match status" value="1"/>
</dbReference>
<dbReference type="CDD" id="cd03230">
    <property type="entry name" value="ABC_DR_subfamily_A"/>
    <property type="match status" value="1"/>
</dbReference>
<gene>
    <name evidence="11" type="ORF">RDWZM_003248</name>
</gene>
<feature type="domain" description="ABC transporter" evidence="9">
    <location>
        <begin position="83"/>
        <end position="317"/>
    </location>
</feature>
<feature type="compositionally biased region" description="Polar residues" evidence="7">
    <location>
        <begin position="393"/>
        <end position="405"/>
    </location>
</feature>
<protein>
    <submittedName>
        <fullName evidence="11">Uncharacterized protein</fullName>
    </submittedName>
</protein>
<dbReference type="InterPro" id="IPR047817">
    <property type="entry name" value="ABC2_TM_bact-type"/>
</dbReference>
<evidence type="ECO:0000256" key="8">
    <source>
        <dbReference type="SAM" id="Phobius"/>
    </source>
</evidence>
<feature type="transmembrane region" description="Helical" evidence="8">
    <location>
        <begin position="690"/>
        <end position="714"/>
    </location>
</feature>
<accession>A0A9Q0MEJ2</accession>
<keyword evidence="6 8" id="KW-0472">Membrane</keyword>
<dbReference type="Proteomes" id="UP001142055">
    <property type="component" value="Chromosome 1"/>
</dbReference>
<dbReference type="Pfam" id="PF00005">
    <property type="entry name" value="ABC_tran"/>
    <property type="match status" value="1"/>
</dbReference>
<feature type="domain" description="ABC transmembrane type-2" evidence="10">
    <location>
        <begin position="640"/>
        <end position="885"/>
    </location>
</feature>
<dbReference type="EMBL" id="JAPWDV010000001">
    <property type="protein sequence ID" value="KAJ6224703.1"/>
    <property type="molecule type" value="Genomic_DNA"/>
</dbReference>
<dbReference type="InterPro" id="IPR003439">
    <property type="entry name" value="ABC_transporter-like_ATP-bd"/>
</dbReference>
<dbReference type="PROSITE" id="PS00211">
    <property type="entry name" value="ABC_TRANSPORTER_1"/>
    <property type="match status" value="1"/>
</dbReference>
<evidence type="ECO:0000259" key="9">
    <source>
        <dbReference type="PROSITE" id="PS50893"/>
    </source>
</evidence>
<dbReference type="InterPro" id="IPR027417">
    <property type="entry name" value="P-loop_NTPase"/>
</dbReference>
<evidence type="ECO:0000256" key="6">
    <source>
        <dbReference type="ARBA" id="ARBA00023136"/>
    </source>
</evidence>
<keyword evidence="2 8" id="KW-0812">Transmembrane</keyword>
<feature type="transmembrane region" description="Helical" evidence="8">
    <location>
        <begin position="520"/>
        <end position="541"/>
    </location>
</feature>
<keyword evidence="5 8" id="KW-1133">Transmembrane helix</keyword>
<dbReference type="Pfam" id="PF12698">
    <property type="entry name" value="ABC2_membrane_3"/>
    <property type="match status" value="1"/>
</dbReference>
<dbReference type="OMA" id="WARTSAI"/>
<feature type="transmembrane region" description="Helical" evidence="8">
    <location>
        <begin position="860"/>
        <end position="884"/>
    </location>
</feature>
<evidence type="ECO:0000256" key="3">
    <source>
        <dbReference type="ARBA" id="ARBA00022741"/>
    </source>
</evidence>
<dbReference type="Gene3D" id="3.40.50.300">
    <property type="entry name" value="P-loop containing nucleotide triphosphate hydrolases"/>
    <property type="match status" value="1"/>
</dbReference>
<proteinExistence type="predicted"/>
<dbReference type="InterPro" id="IPR013525">
    <property type="entry name" value="ABC2_TM"/>
</dbReference>
<reference evidence="11" key="1">
    <citation type="submission" date="2022-12" db="EMBL/GenBank/DDBJ databases">
        <title>Genome assemblies of Blomia tropicalis.</title>
        <authorList>
            <person name="Cui Y."/>
        </authorList>
    </citation>
    <scope>NUCLEOTIDE SEQUENCE</scope>
    <source>
        <tissue evidence="11">Adult mites</tissue>
    </source>
</reference>
<dbReference type="PROSITE" id="PS51012">
    <property type="entry name" value="ABC_TM2"/>
    <property type="match status" value="1"/>
</dbReference>
<name>A0A9Q0MEJ2_BLOTA</name>
<feature type="transmembrane region" description="Helical" evidence="8">
    <location>
        <begin position="768"/>
        <end position="793"/>
    </location>
</feature>
<evidence type="ECO:0000313" key="12">
    <source>
        <dbReference type="Proteomes" id="UP001142055"/>
    </source>
</evidence>
<evidence type="ECO:0000256" key="5">
    <source>
        <dbReference type="ARBA" id="ARBA00022989"/>
    </source>
</evidence>